<dbReference type="STRING" id="5762.D2V7F0"/>
<dbReference type="AlphaFoldDB" id="D2V7F0"/>
<gene>
    <name evidence="3" type="ORF">NAEGRDRAFT_78886</name>
</gene>
<name>D2V7F0_NAEGR</name>
<dbReference type="PROSITE" id="PS50975">
    <property type="entry name" value="ATP_GRASP"/>
    <property type="match status" value="1"/>
</dbReference>
<keyword evidence="1" id="KW-0547">Nucleotide-binding</keyword>
<dbReference type="InterPro" id="IPR004344">
    <property type="entry name" value="TTL/TTLL_fam"/>
</dbReference>
<dbReference type="GO" id="GO:0016874">
    <property type="term" value="F:ligase activity"/>
    <property type="evidence" value="ECO:0007669"/>
    <property type="project" value="UniProtKB-KW"/>
</dbReference>
<dbReference type="InterPro" id="IPR027746">
    <property type="entry name" value="TTL"/>
</dbReference>
<evidence type="ECO:0000256" key="1">
    <source>
        <dbReference type="PROSITE-ProRule" id="PRU00409"/>
    </source>
</evidence>
<accession>D2V7F0</accession>
<protein>
    <submittedName>
        <fullName evidence="3">Tubulin tyrosine ligase</fullName>
    </submittedName>
</protein>
<dbReference type="EMBL" id="GG738855">
    <property type="protein sequence ID" value="EFC47365.1"/>
    <property type="molecule type" value="Genomic_DNA"/>
</dbReference>
<sequence length="435" mass="50830">MVKNLLVNLDCAYSRDLLLRVLRDPESTYHNLYNIYTRDDVVNYHKSTNPEEEFNYEESVAKFIKEKNIEIQWDEYENVPWDTVMSQIENPLRCNYYCIRKGLIRKAQFGSILNRYVTKKLSKNEKTHLKKAIPETHIYELDDVEYFDESLYDIYEVVQSLENNEKIEQEGDRNGIATWILKPSLTNKGAEIFIFNSLEQLQNYFTTNFEQQEDNDDEDEESNVLDLRQLREWVIQKYVDRPLLLCGGRKFHMRVYVLAVGALKVYVYDQILALFALRPFKKENISDTFSHITNTCVQVKESDFKESESVKLFWNLANEDSTISTSQLEHIFQQVKDVTGEMFDAVSGELAFMPLPHCFELFGLDFLVDEDLQVYLLEVNAGPDFKQTGKELDSVIYNLFNQTANLVLDGGNKIETNNGRGTLHQVLDKTTFRGF</sequence>
<dbReference type="OMA" id="QWDEYEN"/>
<evidence type="ECO:0000313" key="4">
    <source>
        <dbReference type="Proteomes" id="UP000006671"/>
    </source>
</evidence>
<reference evidence="3 4" key="1">
    <citation type="journal article" date="2010" name="Cell">
        <title>The genome of Naegleria gruberi illuminates early eukaryotic versatility.</title>
        <authorList>
            <person name="Fritz-Laylin L.K."/>
            <person name="Prochnik S.E."/>
            <person name="Ginger M.L."/>
            <person name="Dacks J.B."/>
            <person name="Carpenter M.L."/>
            <person name="Field M.C."/>
            <person name="Kuo A."/>
            <person name="Paredez A."/>
            <person name="Chapman J."/>
            <person name="Pham J."/>
            <person name="Shu S."/>
            <person name="Neupane R."/>
            <person name="Cipriano M."/>
            <person name="Mancuso J."/>
            <person name="Tu H."/>
            <person name="Salamov A."/>
            <person name="Lindquist E."/>
            <person name="Shapiro H."/>
            <person name="Lucas S."/>
            <person name="Grigoriev I.V."/>
            <person name="Cande W.Z."/>
            <person name="Fulton C."/>
            <person name="Rokhsar D.S."/>
            <person name="Dawson S.C."/>
        </authorList>
    </citation>
    <scope>NUCLEOTIDE SEQUENCE [LARGE SCALE GENOMIC DNA]</scope>
    <source>
        <strain evidence="3 4">NEG-M</strain>
    </source>
</reference>
<dbReference type="eggNOG" id="KOG2157">
    <property type="taxonomic scope" value="Eukaryota"/>
</dbReference>
<dbReference type="GeneID" id="8861432"/>
<evidence type="ECO:0000259" key="2">
    <source>
        <dbReference type="PROSITE" id="PS50975"/>
    </source>
</evidence>
<dbReference type="RefSeq" id="XP_002680109.1">
    <property type="nucleotide sequence ID" value="XM_002680063.1"/>
</dbReference>
<dbReference type="GO" id="GO:0005524">
    <property type="term" value="F:ATP binding"/>
    <property type="evidence" value="ECO:0007669"/>
    <property type="project" value="UniProtKB-UniRule"/>
</dbReference>
<dbReference type="PANTHER" id="PTHR47551">
    <property type="entry name" value="TUBULIN--TYROSINE LIGASE PBY1-RELATED"/>
    <property type="match status" value="1"/>
</dbReference>
<keyword evidence="1" id="KW-0067">ATP-binding</keyword>
<keyword evidence="3" id="KW-0436">Ligase</keyword>
<dbReference type="FunCoup" id="D2V7F0">
    <property type="interactions" value="5"/>
</dbReference>
<dbReference type="PROSITE" id="PS51221">
    <property type="entry name" value="TTL"/>
    <property type="match status" value="1"/>
</dbReference>
<dbReference type="InParanoid" id="D2V7F0"/>
<dbReference type="OrthoDB" id="202825at2759"/>
<dbReference type="Gene3D" id="3.30.470.20">
    <property type="entry name" value="ATP-grasp fold, B domain"/>
    <property type="match status" value="1"/>
</dbReference>
<dbReference type="GO" id="GO:0046872">
    <property type="term" value="F:metal ion binding"/>
    <property type="evidence" value="ECO:0007669"/>
    <property type="project" value="InterPro"/>
</dbReference>
<organism evidence="4">
    <name type="scientific">Naegleria gruberi</name>
    <name type="common">Amoeba</name>
    <dbReference type="NCBI Taxonomy" id="5762"/>
    <lineage>
        <taxon>Eukaryota</taxon>
        <taxon>Discoba</taxon>
        <taxon>Heterolobosea</taxon>
        <taxon>Tetramitia</taxon>
        <taxon>Eutetramitia</taxon>
        <taxon>Vahlkampfiidae</taxon>
        <taxon>Naegleria</taxon>
    </lineage>
</organism>
<proteinExistence type="predicted"/>
<dbReference type="PANTHER" id="PTHR47551:SF1">
    <property type="entry name" value="TUBULIN--TYROSINE LIGASE PBY1-RELATED"/>
    <property type="match status" value="1"/>
</dbReference>
<dbReference type="GO" id="GO:0000932">
    <property type="term" value="C:P-body"/>
    <property type="evidence" value="ECO:0007669"/>
    <property type="project" value="TreeGrafter"/>
</dbReference>
<keyword evidence="4" id="KW-1185">Reference proteome</keyword>
<dbReference type="VEuPathDB" id="AmoebaDB:NAEGRDRAFT_78886"/>
<dbReference type="KEGG" id="ngr:NAEGRDRAFT_78886"/>
<dbReference type="SUPFAM" id="SSF56059">
    <property type="entry name" value="Glutathione synthetase ATP-binding domain-like"/>
    <property type="match status" value="1"/>
</dbReference>
<dbReference type="Pfam" id="PF03133">
    <property type="entry name" value="TTL"/>
    <property type="match status" value="1"/>
</dbReference>
<dbReference type="InterPro" id="IPR011761">
    <property type="entry name" value="ATP-grasp"/>
</dbReference>
<evidence type="ECO:0000313" key="3">
    <source>
        <dbReference type="EMBL" id="EFC47365.1"/>
    </source>
</evidence>
<dbReference type="Proteomes" id="UP000006671">
    <property type="component" value="Unassembled WGS sequence"/>
</dbReference>
<feature type="domain" description="ATP-grasp" evidence="2">
    <location>
        <begin position="361"/>
        <end position="408"/>
    </location>
</feature>